<dbReference type="PROSITE" id="PS50234">
    <property type="entry name" value="VWFA"/>
    <property type="match status" value="1"/>
</dbReference>
<dbReference type="PANTHER" id="PTHR46785:SF1">
    <property type="entry name" value="VON WILLEBRAND FACTOR A DOMAIN-CONTAINING PROTEIN 3B"/>
    <property type="match status" value="1"/>
</dbReference>
<dbReference type="SUPFAM" id="SSF53300">
    <property type="entry name" value="vWA-like"/>
    <property type="match status" value="1"/>
</dbReference>
<sequence>MSGNHWANSAWSDNRTFDLKNKACLPMSDLTAVAKGDICSTKGARSKSTLWEMDVQSLVSSPKWLQLHGLKRNNLTLSQIFEQIGFLHKQDYACTLESPLSSRYENGLFRQRSKDGRVYNLTARNETVLQKVESLTQAVELYRQRMDWLTSGSRQLFGVIQEPSITIVIDFGNLSRRKFDICRDALCLVLREQVSRISRFNLIRAAEDVVRWQDKSACVSSHAINCAIEWIWKLEQSGVAGKNGPCEAILQAMGDKSVQAVYYFAVGDVPDHLQQLLHQMLSGSPCPIHTVSFNSTDKDTLLFMKELSHQTSGRFHAFAEITEYKNMRCITNGDENGEDEISETKFKGSTPPGAGVREDVFLIWQELEEARNTLIKIQAIAMQSSLYSTIEVKNEHPLCQAKSDDYVSSNEWLQKYSLKVQKLTIYDALADCAFRHSDGVVDIQRKPEDESLQTDADTRRKFVNAKYCDRFVHARWKDGSVVHVYVTSEKCRWYEERIKIALEQLERRVKWLQQGSRELFGTVLEDQVCILIDTSQSMKDKLLLVKEKIFQLMQEQLRHKDKFNFIKFDARVASWKENLADVNEENLENAWFWVKGLQVGSSTNTLKALQLALADSSTQAVYLLTDGRPDQPTETIMAQIQLQIQVPIHTISFNCDDTEANQFLYELSNKTGGRFHCYSSDLRDPEAPRAFVSEDVHLLTKEIERGKNDLEKVQKFHAECLMLDWYHNGENGLKHKQTSHIQDRQTPRSHSSVECPSTSPFVHRHKLHSLGSSMSLQKKKALHAEQTRTSLLRTLCNDAKLCEDVTAKRMLLENNELFLRNNLKSAVVIKELMKFEEEVTEKKAKKIPKDTLDMSSSRWLKTHGLVARHLTIMDFLAPTAVSHTAKYVPVLDKHVVSKVFDEVLPIAHVSENTKLVTLINPLAVNLNVYKQKVERVIKACERRLNLITWRALTQDERDKFQSSVPVPYKEHKEALLQALDRLGWPISSDDVALLEEEIEAGAAYIQQATELQRQAKEKDTGPHSNVEEESLIEASPKVTMKEKEGRNVVDTLKGQRVIARSELDGFYYLGTVQNCLSSKQALVDFSPGDTQITPIAFIMPVGGAVPCPSLKVGDFVFCKTGTEGGNCRYVPGIVIATPRRREAADKFYSVLKYDNRKEHTFRKDLIKISKAKFVLSCRYIQEAQAVIHRIANVQTGNPKPKPPPMEDKSEEQKRRRKKKRNRKIEQKHWTPFDSKSEDEPADDEKPKKEENSSRKKDFNGGESKPDEDNVVSRQSPLPIPSGSIIKHFPKFESPLSQNADTSRSTVDTPSFHPPDTPPSKFNNIQWKKFKEMAEQLHQYQITQQQQQEKIQGCLEELASLKSHGGGSGVLREQKEILQKQRELLQRFERLTPASQRETETQQGKAPGNDNQGAAEPKNCGIHEAHLTPDQIVLFRSLHNGWYHRGSVVNSFEDHTYCLRKNNGEISRIRRDEIISEGSGKEIQEEDFVIGLHPSHHDSYCPGKVIQTSSTLKLVIRYYDGAEAVVPRDQVYRITPEMFRRDLAYIEKCEERWVGQPVVARDDKDGTYQLAEVQARVGYNRQYVIRWLDGTTVVQKASWIFGKYSQPHILKAGDHVLSLAYPSSLTFLPGVILGSNGARLLVRFCNGESSRHVEPHLCFGLSEEQFNEAAQLYHKVISEIKSGSAKSDSEHDDSMSDTSSVSVTPNSSEEEDHLKPIVSRAF</sequence>
<feature type="region of interest" description="Disordered" evidence="1">
    <location>
        <begin position="1682"/>
        <end position="1721"/>
    </location>
</feature>
<proteinExistence type="predicted"/>
<dbReference type="EMBL" id="JANPWB010000012">
    <property type="protein sequence ID" value="KAJ1118740.1"/>
    <property type="molecule type" value="Genomic_DNA"/>
</dbReference>
<dbReference type="Pfam" id="PF13768">
    <property type="entry name" value="VWA_3"/>
    <property type="match status" value="2"/>
</dbReference>
<feature type="region of interest" description="Disordered" evidence="1">
    <location>
        <begin position="1191"/>
        <end position="1319"/>
    </location>
</feature>
<dbReference type="InterPro" id="IPR002035">
    <property type="entry name" value="VWF_A"/>
</dbReference>
<feature type="region of interest" description="Disordered" evidence="1">
    <location>
        <begin position="1389"/>
        <end position="1417"/>
    </location>
</feature>
<feature type="compositionally biased region" description="Basic and acidic residues" evidence="1">
    <location>
        <begin position="1223"/>
        <end position="1267"/>
    </location>
</feature>
<dbReference type="Pfam" id="PF15057">
    <property type="entry name" value="DUF4537"/>
    <property type="match status" value="3"/>
</dbReference>
<evidence type="ECO:0000313" key="4">
    <source>
        <dbReference type="Proteomes" id="UP001066276"/>
    </source>
</evidence>
<name>A0AAV7NRK8_PLEWA</name>
<gene>
    <name evidence="3" type="ORF">NDU88_006927</name>
</gene>
<dbReference type="InterPro" id="IPR032770">
    <property type="entry name" value="DUF4537"/>
</dbReference>
<dbReference type="PANTHER" id="PTHR46785">
    <property type="entry name" value="VON WILLEBRAND FACTOR A DOMAIN-CONTAINING PROTEIN 3B"/>
    <property type="match status" value="1"/>
</dbReference>
<accession>A0AAV7NRK8</accession>
<feature type="compositionally biased region" description="Basic and acidic residues" evidence="1">
    <location>
        <begin position="1204"/>
        <end position="1213"/>
    </location>
</feature>
<dbReference type="InterPro" id="IPR036465">
    <property type="entry name" value="vWFA_dom_sf"/>
</dbReference>
<evidence type="ECO:0000259" key="2">
    <source>
        <dbReference type="PROSITE" id="PS50234"/>
    </source>
</evidence>
<keyword evidence="4" id="KW-1185">Reference proteome</keyword>
<dbReference type="Gene3D" id="3.40.50.410">
    <property type="entry name" value="von Willebrand factor, type A domain"/>
    <property type="match status" value="1"/>
</dbReference>
<evidence type="ECO:0000256" key="1">
    <source>
        <dbReference type="SAM" id="MobiDB-lite"/>
    </source>
</evidence>
<reference evidence="3" key="1">
    <citation type="journal article" date="2022" name="bioRxiv">
        <title>Sequencing and chromosome-scale assembly of the giantPleurodeles waltlgenome.</title>
        <authorList>
            <person name="Brown T."/>
            <person name="Elewa A."/>
            <person name="Iarovenko S."/>
            <person name="Subramanian E."/>
            <person name="Araus A.J."/>
            <person name="Petzold A."/>
            <person name="Susuki M."/>
            <person name="Suzuki K.-i.T."/>
            <person name="Hayashi T."/>
            <person name="Toyoda A."/>
            <person name="Oliveira C."/>
            <person name="Osipova E."/>
            <person name="Leigh N.D."/>
            <person name="Simon A."/>
            <person name="Yun M.H."/>
        </authorList>
    </citation>
    <scope>NUCLEOTIDE SEQUENCE</scope>
    <source>
        <strain evidence="3">20211129_DDA</strain>
        <tissue evidence="3">Liver</tissue>
    </source>
</reference>
<feature type="compositionally biased region" description="Polar residues" evidence="1">
    <location>
        <begin position="1294"/>
        <end position="1308"/>
    </location>
</feature>
<organism evidence="3 4">
    <name type="scientific">Pleurodeles waltl</name>
    <name type="common">Iberian ribbed newt</name>
    <dbReference type="NCBI Taxonomy" id="8319"/>
    <lineage>
        <taxon>Eukaryota</taxon>
        <taxon>Metazoa</taxon>
        <taxon>Chordata</taxon>
        <taxon>Craniata</taxon>
        <taxon>Vertebrata</taxon>
        <taxon>Euteleostomi</taxon>
        <taxon>Amphibia</taxon>
        <taxon>Batrachia</taxon>
        <taxon>Caudata</taxon>
        <taxon>Salamandroidea</taxon>
        <taxon>Salamandridae</taxon>
        <taxon>Pleurodelinae</taxon>
        <taxon>Pleurodeles</taxon>
    </lineage>
</organism>
<dbReference type="Gene3D" id="2.30.30.140">
    <property type="match status" value="1"/>
</dbReference>
<evidence type="ECO:0000313" key="3">
    <source>
        <dbReference type="EMBL" id="KAJ1118740.1"/>
    </source>
</evidence>
<feature type="domain" description="VWFA" evidence="2">
    <location>
        <begin position="527"/>
        <end position="703"/>
    </location>
</feature>
<feature type="compositionally biased region" description="Polar residues" evidence="1">
    <location>
        <begin position="1392"/>
        <end position="1411"/>
    </location>
</feature>
<dbReference type="Proteomes" id="UP001066276">
    <property type="component" value="Chromosome 8"/>
</dbReference>
<protein>
    <recommendedName>
        <fullName evidence="2">VWFA domain-containing protein</fullName>
    </recommendedName>
</protein>
<comment type="caution">
    <text evidence="3">The sequence shown here is derived from an EMBL/GenBank/DDBJ whole genome shotgun (WGS) entry which is preliminary data.</text>
</comment>
<dbReference type="CDD" id="cd00198">
    <property type="entry name" value="vWFA"/>
    <property type="match status" value="1"/>
</dbReference>